<dbReference type="HAMAP" id="MF_00048">
    <property type="entry name" value="UPF0102"/>
    <property type="match status" value="1"/>
</dbReference>
<dbReference type="EMBL" id="CP036433">
    <property type="protein sequence ID" value="QDU96286.1"/>
    <property type="molecule type" value="Genomic_DNA"/>
</dbReference>
<dbReference type="InterPro" id="IPR011856">
    <property type="entry name" value="tRNA_endonuc-like_dom_sf"/>
</dbReference>
<dbReference type="NCBIfam" id="NF009154">
    <property type="entry name" value="PRK12497.3-3"/>
    <property type="match status" value="1"/>
</dbReference>
<evidence type="ECO:0000313" key="4">
    <source>
        <dbReference type="Proteomes" id="UP000317648"/>
    </source>
</evidence>
<dbReference type="Pfam" id="PF02021">
    <property type="entry name" value="UPF0102"/>
    <property type="match status" value="1"/>
</dbReference>
<dbReference type="NCBIfam" id="TIGR00252">
    <property type="entry name" value="YraN family protein"/>
    <property type="match status" value="1"/>
</dbReference>
<dbReference type="Proteomes" id="UP000317648">
    <property type="component" value="Chromosome"/>
</dbReference>
<dbReference type="SUPFAM" id="SSF52980">
    <property type="entry name" value="Restriction endonuclease-like"/>
    <property type="match status" value="1"/>
</dbReference>
<dbReference type="InterPro" id="IPR011335">
    <property type="entry name" value="Restrct_endonuc-II-like"/>
</dbReference>
<dbReference type="Gene3D" id="3.40.1350.10">
    <property type="match status" value="1"/>
</dbReference>
<dbReference type="NCBIfam" id="NF009150">
    <property type="entry name" value="PRK12497.1-3"/>
    <property type="match status" value="1"/>
</dbReference>
<dbReference type="InterPro" id="IPR003509">
    <property type="entry name" value="UPF0102_YraN-like"/>
</dbReference>
<dbReference type="RefSeq" id="WP_145054929.1">
    <property type="nucleotide sequence ID" value="NZ_CP036433.1"/>
</dbReference>
<dbReference type="PANTHER" id="PTHR34039">
    <property type="entry name" value="UPF0102 PROTEIN YRAN"/>
    <property type="match status" value="1"/>
</dbReference>
<dbReference type="PANTHER" id="PTHR34039:SF1">
    <property type="entry name" value="UPF0102 PROTEIN YRAN"/>
    <property type="match status" value="1"/>
</dbReference>
<dbReference type="OrthoDB" id="9802516at2"/>
<evidence type="ECO:0000313" key="3">
    <source>
        <dbReference type="EMBL" id="QDU96286.1"/>
    </source>
</evidence>
<dbReference type="GO" id="GO:0003676">
    <property type="term" value="F:nucleic acid binding"/>
    <property type="evidence" value="ECO:0007669"/>
    <property type="project" value="InterPro"/>
</dbReference>
<organism evidence="3 4">
    <name type="scientific">Lignipirellula cremea</name>
    <dbReference type="NCBI Taxonomy" id="2528010"/>
    <lineage>
        <taxon>Bacteria</taxon>
        <taxon>Pseudomonadati</taxon>
        <taxon>Planctomycetota</taxon>
        <taxon>Planctomycetia</taxon>
        <taxon>Pirellulales</taxon>
        <taxon>Pirellulaceae</taxon>
        <taxon>Lignipirellula</taxon>
    </lineage>
</organism>
<evidence type="ECO:0000256" key="2">
    <source>
        <dbReference type="HAMAP-Rule" id="MF_00048"/>
    </source>
</evidence>
<protein>
    <recommendedName>
        <fullName evidence="2">UPF0102 protein Pla8534_41060</fullName>
    </recommendedName>
</protein>
<dbReference type="AlphaFoldDB" id="A0A518DWR7"/>
<dbReference type="KEGG" id="lcre:Pla8534_41060"/>
<gene>
    <name evidence="3" type="ORF">Pla8534_41060</name>
</gene>
<dbReference type="CDD" id="cd20736">
    <property type="entry name" value="PoNe_Nuclease"/>
    <property type="match status" value="1"/>
</dbReference>
<evidence type="ECO:0000256" key="1">
    <source>
        <dbReference type="ARBA" id="ARBA00006738"/>
    </source>
</evidence>
<proteinExistence type="inferred from homology"/>
<reference evidence="3 4" key="1">
    <citation type="submission" date="2019-02" db="EMBL/GenBank/DDBJ databases">
        <title>Deep-cultivation of Planctomycetes and their phenomic and genomic characterization uncovers novel biology.</title>
        <authorList>
            <person name="Wiegand S."/>
            <person name="Jogler M."/>
            <person name="Boedeker C."/>
            <person name="Pinto D."/>
            <person name="Vollmers J."/>
            <person name="Rivas-Marin E."/>
            <person name="Kohn T."/>
            <person name="Peeters S.H."/>
            <person name="Heuer A."/>
            <person name="Rast P."/>
            <person name="Oberbeckmann S."/>
            <person name="Bunk B."/>
            <person name="Jeske O."/>
            <person name="Meyerdierks A."/>
            <person name="Storesund J.E."/>
            <person name="Kallscheuer N."/>
            <person name="Luecker S."/>
            <person name="Lage O.M."/>
            <person name="Pohl T."/>
            <person name="Merkel B.J."/>
            <person name="Hornburger P."/>
            <person name="Mueller R.-W."/>
            <person name="Bruemmer F."/>
            <person name="Labrenz M."/>
            <person name="Spormann A.M."/>
            <person name="Op den Camp H."/>
            <person name="Overmann J."/>
            <person name="Amann R."/>
            <person name="Jetten M.S.M."/>
            <person name="Mascher T."/>
            <person name="Medema M.H."/>
            <person name="Devos D.P."/>
            <person name="Kaster A.-K."/>
            <person name="Ovreas L."/>
            <person name="Rohde M."/>
            <person name="Galperin M.Y."/>
            <person name="Jogler C."/>
        </authorList>
    </citation>
    <scope>NUCLEOTIDE SEQUENCE [LARGE SCALE GENOMIC DNA]</scope>
    <source>
        <strain evidence="3 4">Pla85_3_4</strain>
    </source>
</reference>
<sequence length="142" mass="16158">MRILAQIRAVWRRWWKPLTLGQRGERAAARFLKKAGYILIAVSQRDKIGEIDIIAVDGRTVVFVEVKTRRLGQLDTPAEAVTREKQGKLTRLALGFLRRNELLEQPARFDVIAVSWPEDAREPQIQHLPNAFPAIGSGQMFS</sequence>
<name>A0A518DWR7_9BACT</name>
<comment type="similarity">
    <text evidence="1 2">Belongs to the UPF0102 family.</text>
</comment>
<accession>A0A518DWR7</accession>
<keyword evidence="4" id="KW-1185">Reference proteome</keyword>